<dbReference type="AlphaFoldDB" id="A0A8H4K9F9"/>
<sequence length="468" mass="53313">MHQPKKFDREWILANPSLEKVYHKLWVLAEEFAVLGEIDTVKGLISLLLCDTTSEWQRRQIGQFEPYFAAANIWPDEILEKDRTRAIFDKTATKHGLETSDRDDLQIYKGQLKLEINEAKKYESSVGKFTEALCTAVKMASTETSDMEELQNDPKVQEVLGYVAENLYKSRLIKRLAGHHELSGLLSTGALARKVPVDKDKLKNLGKEVIETFTERFTNGRKPHEMESKTMKEVLVEIESNAKVKSVGHWQEMEEEPPETLFVLPPVTDKQISSLEKRLGVTLPADYKEFLKISNGFGQPWNGFHPDPPLFGVEDVKWSDPLFGLYYVNFHDNISGVLELELPKRSDWPNSGPTIEIGRDDVLGTLLVTPDRVKQVLDAYKQAMDGTSTSEDDKKQVMKVIEAKYGSFEEMQKLEWAVIGMHDSEQLPFGTFRQFLEEQLWRSMGVGFPDENTKEVGSLAYSCLSDDP</sequence>
<dbReference type="Pfam" id="PF09346">
    <property type="entry name" value="SMI1_KNR4"/>
    <property type="match status" value="1"/>
</dbReference>
<protein>
    <recommendedName>
        <fullName evidence="1">Knr4/Smi1-like domain-containing protein</fullName>
    </recommendedName>
</protein>
<dbReference type="SUPFAM" id="SSF160631">
    <property type="entry name" value="SMI1/KNR4-like"/>
    <property type="match status" value="1"/>
</dbReference>
<comment type="caution">
    <text evidence="2">The sequence shown here is derived from an EMBL/GenBank/DDBJ whole genome shotgun (WGS) entry which is preliminary data.</text>
</comment>
<accession>A0A8H4K9F9</accession>
<reference evidence="2" key="1">
    <citation type="submission" date="2020-01" db="EMBL/GenBank/DDBJ databases">
        <title>Identification and distribution of gene clusters putatively required for synthesis of sphingolipid metabolism inhibitors in phylogenetically diverse species of the filamentous fungus Fusarium.</title>
        <authorList>
            <person name="Kim H.-S."/>
            <person name="Busman M."/>
            <person name="Brown D.W."/>
            <person name="Divon H."/>
            <person name="Uhlig S."/>
            <person name="Proctor R.H."/>
        </authorList>
    </citation>
    <scope>NUCLEOTIDE SEQUENCE</scope>
    <source>
        <strain evidence="2">NRRL 53441</strain>
    </source>
</reference>
<feature type="domain" description="Knr4/Smi1-like" evidence="1">
    <location>
        <begin position="266"/>
        <end position="438"/>
    </location>
</feature>
<dbReference type="EMBL" id="JAADJG010000529">
    <property type="protein sequence ID" value="KAF4445328.1"/>
    <property type="molecule type" value="Genomic_DNA"/>
</dbReference>
<dbReference type="Proteomes" id="UP000605986">
    <property type="component" value="Unassembled WGS sequence"/>
</dbReference>
<dbReference type="InterPro" id="IPR037883">
    <property type="entry name" value="Knr4/Smi1-like_sf"/>
</dbReference>
<organism evidence="2 3">
    <name type="scientific">Fusarium austroafricanum</name>
    <dbReference type="NCBI Taxonomy" id="2364996"/>
    <lineage>
        <taxon>Eukaryota</taxon>
        <taxon>Fungi</taxon>
        <taxon>Dikarya</taxon>
        <taxon>Ascomycota</taxon>
        <taxon>Pezizomycotina</taxon>
        <taxon>Sordariomycetes</taxon>
        <taxon>Hypocreomycetidae</taxon>
        <taxon>Hypocreales</taxon>
        <taxon>Nectriaceae</taxon>
        <taxon>Fusarium</taxon>
        <taxon>Fusarium concolor species complex</taxon>
    </lineage>
</organism>
<evidence type="ECO:0000313" key="2">
    <source>
        <dbReference type="EMBL" id="KAF4445328.1"/>
    </source>
</evidence>
<dbReference type="Gene3D" id="3.40.1580.10">
    <property type="entry name" value="SMI1/KNR4-like"/>
    <property type="match status" value="1"/>
</dbReference>
<name>A0A8H4K9F9_9HYPO</name>
<evidence type="ECO:0000259" key="1">
    <source>
        <dbReference type="SMART" id="SM00860"/>
    </source>
</evidence>
<keyword evidence="3" id="KW-1185">Reference proteome</keyword>
<dbReference type="SMART" id="SM00860">
    <property type="entry name" value="SMI1_KNR4"/>
    <property type="match status" value="1"/>
</dbReference>
<dbReference type="OrthoDB" id="2788868at2759"/>
<evidence type="ECO:0000313" key="3">
    <source>
        <dbReference type="Proteomes" id="UP000605986"/>
    </source>
</evidence>
<proteinExistence type="predicted"/>
<dbReference type="InterPro" id="IPR018958">
    <property type="entry name" value="Knr4/Smi1-like_dom"/>
</dbReference>
<gene>
    <name evidence="2" type="ORF">F53441_10877</name>
</gene>